<evidence type="ECO:0000256" key="2">
    <source>
        <dbReference type="ARBA" id="ARBA00022676"/>
    </source>
</evidence>
<evidence type="ECO:0000256" key="3">
    <source>
        <dbReference type="ARBA" id="ARBA00022679"/>
    </source>
</evidence>
<dbReference type="Gene3D" id="3.90.550.10">
    <property type="entry name" value="Spore Coat Polysaccharide Biosynthesis Protein SpsA, Chain A"/>
    <property type="match status" value="1"/>
</dbReference>
<dbReference type="PANTHER" id="PTHR31306:SF3">
    <property type="entry name" value="NUCLEOTIDE-DIPHOSPHO-SUGAR TRANSFERASE DOMAIN-CONTAINING PROTEIN"/>
    <property type="match status" value="1"/>
</dbReference>
<dbReference type="PANTHER" id="PTHR31306">
    <property type="entry name" value="ALPHA-1,6-MANNOSYLTRANSFERASE MNN11-RELATED"/>
    <property type="match status" value="1"/>
</dbReference>
<keyword evidence="5" id="KW-1185">Reference proteome</keyword>
<organism evidence="4 5">
    <name type="scientific">Zopfia rhizophila CBS 207.26</name>
    <dbReference type="NCBI Taxonomy" id="1314779"/>
    <lineage>
        <taxon>Eukaryota</taxon>
        <taxon>Fungi</taxon>
        <taxon>Dikarya</taxon>
        <taxon>Ascomycota</taxon>
        <taxon>Pezizomycotina</taxon>
        <taxon>Dothideomycetes</taxon>
        <taxon>Dothideomycetes incertae sedis</taxon>
        <taxon>Zopfiaceae</taxon>
        <taxon>Zopfia</taxon>
    </lineage>
</organism>
<protein>
    <recommendedName>
        <fullName evidence="6">Nucleotide-diphospho-sugar transferase domain-containing protein</fullName>
    </recommendedName>
</protein>
<evidence type="ECO:0008006" key="6">
    <source>
        <dbReference type="Google" id="ProtNLM"/>
    </source>
</evidence>
<dbReference type="InterPro" id="IPR029044">
    <property type="entry name" value="Nucleotide-diphossugar_trans"/>
</dbReference>
<proteinExistence type="inferred from homology"/>
<dbReference type="GO" id="GO:0006487">
    <property type="term" value="P:protein N-linked glycosylation"/>
    <property type="evidence" value="ECO:0007669"/>
    <property type="project" value="TreeGrafter"/>
</dbReference>
<sequence length="315" mass="36783">MSHTSDSGDSGDISLRQVLQFIYNPAKFSTTSPSFNDQGKTYSLPHKALYTSSLGKDICILDVDTRPFENKNQIFHSPDFDFQHLEPYSAGILNHYTYAKLHGYDYKFINAANYSDRNPTWIKPSALANTLKSYKFVIFLDADAIFHHMQVPIEWLLNYWAINSTTSLAMALDPPESQNNDTFGRRYTNTGFIIAQNNPRTFDILKAWDECPNDERYPGCSEWKKPRFHEQSAFGTYVRYDYEEYIKELPCDEANGEWDHDLCRGTFISHFWWRTPSMRGYFGDVTLQNLMGRLHEQVIDEKKEIIELQRENRIL</sequence>
<accession>A0A6A6DWN6</accession>
<evidence type="ECO:0000256" key="1">
    <source>
        <dbReference type="ARBA" id="ARBA00005664"/>
    </source>
</evidence>
<dbReference type="InterPro" id="IPR008630">
    <property type="entry name" value="Glyco_trans_34"/>
</dbReference>
<keyword evidence="2" id="KW-0328">Glycosyltransferase</keyword>
<reference evidence="4" key="1">
    <citation type="journal article" date="2020" name="Stud. Mycol.">
        <title>101 Dothideomycetes genomes: a test case for predicting lifestyles and emergence of pathogens.</title>
        <authorList>
            <person name="Haridas S."/>
            <person name="Albert R."/>
            <person name="Binder M."/>
            <person name="Bloem J."/>
            <person name="Labutti K."/>
            <person name="Salamov A."/>
            <person name="Andreopoulos B."/>
            <person name="Baker S."/>
            <person name="Barry K."/>
            <person name="Bills G."/>
            <person name="Bluhm B."/>
            <person name="Cannon C."/>
            <person name="Castanera R."/>
            <person name="Culley D."/>
            <person name="Daum C."/>
            <person name="Ezra D."/>
            <person name="Gonzalez J."/>
            <person name="Henrissat B."/>
            <person name="Kuo A."/>
            <person name="Liang C."/>
            <person name="Lipzen A."/>
            <person name="Lutzoni F."/>
            <person name="Magnuson J."/>
            <person name="Mondo S."/>
            <person name="Nolan M."/>
            <person name="Ohm R."/>
            <person name="Pangilinan J."/>
            <person name="Park H.-J."/>
            <person name="Ramirez L."/>
            <person name="Alfaro M."/>
            <person name="Sun H."/>
            <person name="Tritt A."/>
            <person name="Yoshinaga Y."/>
            <person name="Zwiers L.-H."/>
            <person name="Turgeon B."/>
            <person name="Goodwin S."/>
            <person name="Spatafora J."/>
            <person name="Crous P."/>
            <person name="Grigoriev I."/>
        </authorList>
    </citation>
    <scope>NUCLEOTIDE SEQUENCE</scope>
    <source>
        <strain evidence="4">CBS 207.26</strain>
    </source>
</reference>
<dbReference type="OrthoDB" id="3763672at2759"/>
<evidence type="ECO:0000313" key="4">
    <source>
        <dbReference type="EMBL" id="KAF2184101.1"/>
    </source>
</evidence>
<name>A0A6A6DWN6_9PEZI</name>
<dbReference type="GO" id="GO:0016757">
    <property type="term" value="F:glycosyltransferase activity"/>
    <property type="evidence" value="ECO:0007669"/>
    <property type="project" value="UniProtKB-KW"/>
</dbReference>
<dbReference type="Proteomes" id="UP000800200">
    <property type="component" value="Unassembled WGS sequence"/>
</dbReference>
<dbReference type="GO" id="GO:0000139">
    <property type="term" value="C:Golgi membrane"/>
    <property type="evidence" value="ECO:0007669"/>
    <property type="project" value="TreeGrafter"/>
</dbReference>
<comment type="similarity">
    <text evidence="1">Belongs to the glycosyltransferase 34 family.</text>
</comment>
<dbReference type="AlphaFoldDB" id="A0A6A6DWN6"/>
<dbReference type="Pfam" id="PF05637">
    <property type="entry name" value="Glyco_transf_34"/>
    <property type="match status" value="1"/>
</dbReference>
<dbReference type="EMBL" id="ML994639">
    <property type="protein sequence ID" value="KAF2184101.1"/>
    <property type="molecule type" value="Genomic_DNA"/>
</dbReference>
<keyword evidence="3" id="KW-0808">Transferase</keyword>
<gene>
    <name evidence="4" type="ORF">K469DRAFT_710007</name>
</gene>
<evidence type="ECO:0000313" key="5">
    <source>
        <dbReference type="Proteomes" id="UP000800200"/>
    </source>
</evidence>
<dbReference type="SUPFAM" id="SSF53448">
    <property type="entry name" value="Nucleotide-diphospho-sugar transferases"/>
    <property type="match status" value="1"/>
</dbReference>